<dbReference type="Proteomes" id="UP000541426">
    <property type="component" value="Unassembled WGS sequence"/>
</dbReference>
<protein>
    <submittedName>
        <fullName evidence="1">Uncharacterized protein</fullName>
    </submittedName>
</protein>
<dbReference type="EMBL" id="JACIEJ010000013">
    <property type="protein sequence ID" value="MBB3987785.1"/>
    <property type="molecule type" value="Genomic_DNA"/>
</dbReference>
<evidence type="ECO:0000313" key="1">
    <source>
        <dbReference type="EMBL" id="MBB3987785.1"/>
    </source>
</evidence>
<reference evidence="1 2" key="1">
    <citation type="submission" date="2020-08" db="EMBL/GenBank/DDBJ databases">
        <title>Genomic Encyclopedia of Type Strains, Phase IV (KMG-IV): sequencing the most valuable type-strain genomes for metagenomic binning, comparative biology and taxonomic classification.</title>
        <authorList>
            <person name="Goeker M."/>
        </authorList>
    </citation>
    <scope>NUCLEOTIDE SEQUENCE [LARGE SCALE GENOMIC DNA]</scope>
    <source>
        <strain evidence="1 2">DSM 102235</strain>
    </source>
</reference>
<keyword evidence="2" id="KW-1185">Reference proteome</keyword>
<evidence type="ECO:0000313" key="2">
    <source>
        <dbReference type="Proteomes" id="UP000541426"/>
    </source>
</evidence>
<name>A0A7W6GU43_9RHOB</name>
<sequence length="115" mass="11954">MDELRLADCRDAIAAPCHKGEVEAPVLFVNYIAKTLSPVSPDSGIGHAIAFTFADACVSIMASDLDLDAAKAVAGEITDAGGQVVARACNMTKQDDPSDIFTGIRGPCILFSAQP</sequence>
<proteinExistence type="predicted"/>
<dbReference type="SUPFAM" id="SSF51735">
    <property type="entry name" value="NAD(P)-binding Rossmann-fold domains"/>
    <property type="match status" value="1"/>
</dbReference>
<comment type="caution">
    <text evidence="1">The sequence shown here is derived from an EMBL/GenBank/DDBJ whole genome shotgun (WGS) entry which is preliminary data.</text>
</comment>
<dbReference type="InterPro" id="IPR036291">
    <property type="entry name" value="NAD(P)-bd_dom_sf"/>
</dbReference>
<dbReference type="AlphaFoldDB" id="A0A7W6GU43"/>
<accession>A0A7W6GU43</accession>
<gene>
    <name evidence="1" type="ORF">GGQ68_004139</name>
</gene>
<dbReference type="RefSeq" id="WP_183969189.1">
    <property type="nucleotide sequence ID" value="NZ_JACIEJ010000013.1"/>
</dbReference>
<organism evidence="1 2">
    <name type="scientific">Sagittula marina</name>
    <dbReference type="NCBI Taxonomy" id="943940"/>
    <lineage>
        <taxon>Bacteria</taxon>
        <taxon>Pseudomonadati</taxon>
        <taxon>Pseudomonadota</taxon>
        <taxon>Alphaproteobacteria</taxon>
        <taxon>Rhodobacterales</taxon>
        <taxon>Roseobacteraceae</taxon>
        <taxon>Sagittula</taxon>
    </lineage>
</organism>
<dbReference type="Gene3D" id="3.40.50.720">
    <property type="entry name" value="NAD(P)-binding Rossmann-like Domain"/>
    <property type="match status" value="1"/>
</dbReference>